<dbReference type="GO" id="GO:0003677">
    <property type="term" value="F:DNA binding"/>
    <property type="evidence" value="ECO:0007669"/>
    <property type="project" value="InterPro"/>
</dbReference>
<dbReference type="GO" id="GO:0003917">
    <property type="term" value="F:DNA topoisomerase type I (single strand cut, ATP-independent) activity"/>
    <property type="evidence" value="ECO:0007669"/>
    <property type="project" value="InterPro"/>
</dbReference>
<dbReference type="Gene3D" id="1.10.460.10">
    <property type="entry name" value="Topoisomerase I, domain 2"/>
    <property type="match status" value="1"/>
</dbReference>
<dbReference type="CDD" id="cd01028">
    <property type="entry name" value="TOPRIM_TopoIA"/>
    <property type="match status" value="1"/>
</dbReference>
<dbReference type="EMBL" id="CP006603">
    <property type="protein sequence ID" value="AGR65087.1"/>
    <property type="molecule type" value="Genomic_DNA"/>
</dbReference>
<dbReference type="Gene3D" id="1.10.290.10">
    <property type="entry name" value="Topoisomerase I, domain 4"/>
    <property type="match status" value="1"/>
</dbReference>
<dbReference type="Gene3D" id="3.40.50.140">
    <property type="match status" value="1"/>
</dbReference>
<dbReference type="PATRIC" id="fig|1358027.3.peg.744"/>
<dbReference type="InterPro" id="IPR013825">
    <property type="entry name" value="Topo_IA_cen_sub2"/>
</dbReference>
<dbReference type="GO" id="GO:0006310">
    <property type="term" value="P:DNA recombination"/>
    <property type="evidence" value="ECO:0007669"/>
    <property type="project" value="TreeGrafter"/>
</dbReference>
<dbReference type="InterPro" id="IPR013497">
    <property type="entry name" value="Topo_IA_cen"/>
</dbReference>
<dbReference type="InterPro" id="IPR006171">
    <property type="entry name" value="TOPRIM_dom"/>
</dbReference>
<dbReference type="HOGENOM" id="CLU_372475_0_0_9"/>
<dbReference type="GO" id="GO:0043597">
    <property type="term" value="C:cytoplasmic replication fork"/>
    <property type="evidence" value="ECO:0007669"/>
    <property type="project" value="TreeGrafter"/>
</dbReference>
<organism evidence="3 4">
    <name type="scientific">Limosilactobacillus reuteri TD1</name>
    <dbReference type="NCBI Taxonomy" id="1358027"/>
    <lineage>
        <taxon>Bacteria</taxon>
        <taxon>Bacillati</taxon>
        <taxon>Bacillota</taxon>
        <taxon>Bacilli</taxon>
        <taxon>Lactobacillales</taxon>
        <taxon>Lactobacillaceae</taxon>
        <taxon>Limosilactobacillus</taxon>
    </lineage>
</organism>
<dbReference type="GO" id="GO:0006281">
    <property type="term" value="P:DNA repair"/>
    <property type="evidence" value="ECO:0007669"/>
    <property type="project" value="TreeGrafter"/>
</dbReference>
<dbReference type="GO" id="GO:0006265">
    <property type="term" value="P:DNA topological change"/>
    <property type="evidence" value="ECO:0007669"/>
    <property type="project" value="InterPro"/>
</dbReference>
<dbReference type="PROSITE" id="PS52039">
    <property type="entry name" value="TOPO_IA_2"/>
    <property type="match status" value="1"/>
</dbReference>
<sequence>MQKGKANNVYDYLILTEKKTEYDAFVTALGGETGTFNGHTFIQAHSQGHLLELDEPENMVMPALKEKYHVWDLKNLPWDLNDFNWHKVVKKDNKTGKPAAYAVNLLKNIKKASQQARAIVIATDTDETTGEGELLAWEIINYIGWRGPVYREYHDDESSEAIRRAMADLHDVSDPQKDGWFVKGTVRQRWDFGSMPLTRAATLLVRDAGYYTRSINEGRLKSVMLSAIFQRLNAIKNYVKRPYYEVRFQDQHKHVFARKIDKNNDELIKKVHHENEAMAKEEQHQYQSPVGITIDGQKTVYQAPHTFTDLTKIDAILSHKGYTSKMIQDTYQLLYQNYHYLSYPRSDDKTVTEAQFAELVQNSKKIASLVGVDLQLLTHLAPRKGLVEQSATHGANRPGSVVPNSLDDLRKPFNTKKQQDCAIDIYTLVAKAALAILGEDYEYQHITAHLTDYPEFQCSFNQPVKYNYKQIYHRGKLPQVGAPLGQQATSFIYSGANSKPSWPTKEWLYNRLDSFKYSIGTPATQQSTLTEISDSNGKTYLVTQTKEKLNLTQQGLMAAIMAQGTYIASPQITVQLFQAMQAVGKFKMKPKQVLQTVDQVTKHDLPVMVKNVALLKKLVKLPKKKDPNDYVLVHYKGKPVKIKKTWGEHTWTPEELNTLDQGGKVTFQYKNHPITGGLKLQTYQGHKFVAFKADFKKKRSKK</sequence>
<dbReference type="Proteomes" id="UP000015085">
    <property type="component" value="Chromosome"/>
</dbReference>
<evidence type="ECO:0000259" key="2">
    <source>
        <dbReference type="PROSITE" id="PS52039"/>
    </source>
</evidence>
<dbReference type="Pfam" id="PF01131">
    <property type="entry name" value="Topoisom_bac"/>
    <property type="match status" value="1"/>
</dbReference>
<dbReference type="PANTHER" id="PTHR11390">
    <property type="entry name" value="PROKARYOTIC DNA TOPOISOMERASE"/>
    <property type="match status" value="1"/>
</dbReference>
<dbReference type="PANTHER" id="PTHR11390:SF21">
    <property type="entry name" value="DNA TOPOISOMERASE 3-ALPHA"/>
    <property type="match status" value="1"/>
</dbReference>
<dbReference type="InterPro" id="IPR000380">
    <property type="entry name" value="Topo_IA"/>
</dbReference>
<dbReference type="InterPro" id="IPR013826">
    <property type="entry name" value="Topo_IA_cen_sub3"/>
</dbReference>
<protein>
    <recommendedName>
        <fullName evidence="2">Topo IA-type catalytic domain-containing protein</fullName>
    </recommendedName>
</protein>
<dbReference type="Gene3D" id="2.70.20.10">
    <property type="entry name" value="Topoisomerase I, domain 3"/>
    <property type="match status" value="1"/>
</dbReference>
<dbReference type="PROSITE" id="PS00396">
    <property type="entry name" value="TOPO_IA_1"/>
    <property type="match status" value="1"/>
</dbReference>
<keyword evidence="1" id="KW-0413">Isomerase</keyword>
<name>S5NXY9_LIMRT</name>
<evidence type="ECO:0000256" key="1">
    <source>
        <dbReference type="ARBA" id="ARBA00023235"/>
    </source>
</evidence>
<dbReference type="InterPro" id="IPR013824">
    <property type="entry name" value="Topo_IA_cen_sub1"/>
</dbReference>
<dbReference type="Pfam" id="PF01751">
    <property type="entry name" value="Toprim"/>
    <property type="match status" value="1"/>
</dbReference>
<proteinExistence type="predicted"/>
<dbReference type="RefSeq" id="WP_020843031.1">
    <property type="nucleotide sequence ID" value="NC_021872.1"/>
</dbReference>
<feature type="domain" description="Topo IA-type catalytic" evidence="2">
    <location>
        <begin position="141"/>
        <end position="605"/>
    </location>
</feature>
<accession>S5NXY9</accession>
<evidence type="ECO:0000313" key="3">
    <source>
        <dbReference type="EMBL" id="AGR65087.1"/>
    </source>
</evidence>
<dbReference type="AlphaFoldDB" id="S5NXY9"/>
<dbReference type="InterPro" id="IPR023405">
    <property type="entry name" value="Topo_IA_core_domain"/>
</dbReference>
<reference evidence="3 4" key="1">
    <citation type="journal article" date="2014" name="Genome Announc.">
        <title>Complete Genome Sequences of Lactobacillus johnsonii Strain N6.2 and Lactobacillus reuteri Strain TD1.</title>
        <authorList>
            <person name="Leonard M.T."/>
            <person name="Valladares R.B."/>
            <person name="Ardissone A."/>
            <person name="Gonzalez C.F."/>
            <person name="Lorca G.L."/>
            <person name="Triplett E.W."/>
        </authorList>
    </citation>
    <scope>NUCLEOTIDE SEQUENCE [LARGE SCALE GENOMIC DNA]</scope>
    <source>
        <strain evidence="3 4">TD1</strain>
    </source>
</reference>
<dbReference type="SUPFAM" id="SSF56712">
    <property type="entry name" value="Prokaryotic type I DNA topoisomerase"/>
    <property type="match status" value="1"/>
</dbReference>
<gene>
    <name evidence="3" type="ORF">N134_03945</name>
</gene>
<dbReference type="InterPro" id="IPR023406">
    <property type="entry name" value="Topo_IA_AS"/>
</dbReference>
<dbReference type="KEGG" id="lrr:N134_03945"/>
<evidence type="ECO:0000313" key="4">
    <source>
        <dbReference type="Proteomes" id="UP000015085"/>
    </source>
</evidence>